<name>A0A8J3BK11_9FLAO</name>
<evidence type="ECO:0008006" key="4">
    <source>
        <dbReference type="Google" id="ProtNLM"/>
    </source>
</evidence>
<dbReference type="Proteomes" id="UP000612329">
    <property type="component" value="Unassembled WGS sequence"/>
</dbReference>
<dbReference type="EMBL" id="BMNR01000004">
    <property type="protein sequence ID" value="GGK27144.1"/>
    <property type="molecule type" value="Genomic_DNA"/>
</dbReference>
<keyword evidence="3" id="KW-1185">Reference proteome</keyword>
<sequence>MEPLNLFDGIVTKTKTEIMKLNILGVVAGMATGALLGVLFAPDKGSKTRKKIKNKTSKLKKNLKDDFDNFLDTASKKYSSIVDKGEDILETEKIKEAVNSKN</sequence>
<organism evidence="2 3">
    <name type="scientific">Yeosuana aromativorans</name>
    <dbReference type="NCBI Taxonomy" id="288019"/>
    <lineage>
        <taxon>Bacteria</taxon>
        <taxon>Pseudomonadati</taxon>
        <taxon>Bacteroidota</taxon>
        <taxon>Flavobacteriia</taxon>
        <taxon>Flavobacteriales</taxon>
        <taxon>Flavobacteriaceae</taxon>
        <taxon>Yeosuana</taxon>
    </lineage>
</organism>
<protein>
    <recommendedName>
        <fullName evidence="4">Gas vesicle protein</fullName>
    </recommendedName>
</protein>
<reference evidence="2" key="2">
    <citation type="submission" date="2020-09" db="EMBL/GenBank/DDBJ databases">
        <authorList>
            <person name="Sun Q."/>
            <person name="Ohkuma M."/>
        </authorList>
    </citation>
    <scope>NUCLEOTIDE SEQUENCE</scope>
    <source>
        <strain evidence="2">JCM 12862</strain>
    </source>
</reference>
<keyword evidence="1" id="KW-1133">Transmembrane helix</keyword>
<gene>
    <name evidence="2" type="ORF">GCM10007962_21760</name>
</gene>
<reference evidence="2" key="1">
    <citation type="journal article" date="2014" name="Int. J. Syst. Evol. Microbiol.">
        <title>Complete genome sequence of Corynebacterium casei LMG S-19264T (=DSM 44701T), isolated from a smear-ripened cheese.</title>
        <authorList>
            <consortium name="US DOE Joint Genome Institute (JGI-PGF)"/>
            <person name="Walter F."/>
            <person name="Albersmeier A."/>
            <person name="Kalinowski J."/>
            <person name="Ruckert C."/>
        </authorList>
    </citation>
    <scope>NUCLEOTIDE SEQUENCE</scope>
    <source>
        <strain evidence="2">JCM 12862</strain>
    </source>
</reference>
<keyword evidence="1" id="KW-0472">Membrane</keyword>
<comment type="caution">
    <text evidence="2">The sequence shown here is derived from an EMBL/GenBank/DDBJ whole genome shotgun (WGS) entry which is preliminary data.</text>
</comment>
<evidence type="ECO:0000256" key="1">
    <source>
        <dbReference type="SAM" id="Phobius"/>
    </source>
</evidence>
<evidence type="ECO:0000313" key="2">
    <source>
        <dbReference type="EMBL" id="GGK27144.1"/>
    </source>
</evidence>
<accession>A0A8J3BK11</accession>
<dbReference type="AlphaFoldDB" id="A0A8J3BK11"/>
<evidence type="ECO:0000313" key="3">
    <source>
        <dbReference type="Proteomes" id="UP000612329"/>
    </source>
</evidence>
<proteinExistence type="predicted"/>
<dbReference type="Pfam" id="PF12732">
    <property type="entry name" value="YtxH"/>
    <property type="match status" value="1"/>
</dbReference>
<dbReference type="InterPro" id="IPR024623">
    <property type="entry name" value="YtxH"/>
</dbReference>
<keyword evidence="1" id="KW-0812">Transmembrane</keyword>
<feature type="transmembrane region" description="Helical" evidence="1">
    <location>
        <begin position="20"/>
        <end position="41"/>
    </location>
</feature>